<organism evidence="2 3">
    <name type="scientific">Amanita muscaria (strain Koide BX008)</name>
    <dbReference type="NCBI Taxonomy" id="946122"/>
    <lineage>
        <taxon>Eukaryota</taxon>
        <taxon>Fungi</taxon>
        <taxon>Dikarya</taxon>
        <taxon>Basidiomycota</taxon>
        <taxon>Agaricomycotina</taxon>
        <taxon>Agaricomycetes</taxon>
        <taxon>Agaricomycetidae</taxon>
        <taxon>Agaricales</taxon>
        <taxon>Pluteineae</taxon>
        <taxon>Amanitaceae</taxon>
        <taxon>Amanita</taxon>
    </lineage>
</organism>
<reference evidence="2 3" key="1">
    <citation type="submission" date="2014-04" db="EMBL/GenBank/DDBJ databases">
        <title>Evolutionary Origins and Diversification of the Mycorrhizal Mutualists.</title>
        <authorList>
            <consortium name="DOE Joint Genome Institute"/>
            <consortium name="Mycorrhizal Genomics Consortium"/>
            <person name="Kohler A."/>
            <person name="Kuo A."/>
            <person name="Nagy L.G."/>
            <person name="Floudas D."/>
            <person name="Copeland A."/>
            <person name="Barry K.W."/>
            <person name="Cichocki N."/>
            <person name="Veneault-Fourrey C."/>
            <person name="LaButti K."/>
            <person name="Lindquist E.A."/>
            <person name="Lipzen A."/>
            <person name="Lundell T."/>
            <person name="Morin E."/>
            <person name="Murat C."/>
            <person name="Riley R."/>
            <person name="Ohm R."/>
            <person name="Sun H."/>
            <person name="Tunlid A."/>
            <person name="Henrissat B."/>
            <person name="Grigoriev I.V."/>
            <person name="Hibbett D.S."/>
            <person name="Martin F."/>
        </authorList>
    </citation>
    <scope>NUCLEOTIDE SEQUENCE [LARGE SCALE GENOMIC DNA]</scope>
    <source>
        <strain evidence="2 3">Koide BX008</strain>
    </source>
</reference>
<keyword evidence="3" id="KW-1185">Reference proteome</keyword>
<gene>
    <name evidence="2" type="ORF">M378DRAFT_167210</name>
</gene>
<feature type="region of interest" description="Disordered" evidence="1">
    <location>
        <begin position="32"/>
        <end position="97"/>
    </location>
</feature>
<dbReference type="InParanoid" id="A0A0C2WWN4"/>
<sequence length="127" mass="14182">MVGKVCPIAVQRAQPLQALVLNYSPLIQPMSSVSKGKSKADPTGPCIRVEETPHEISREERPFRLKRKERLQNLSPIPPSHSRPASRGPFERGKSREFLPVLEATANPNIDRSVEVEVNRTPLPQIT</sequence>
<proteinExistence type="predicted"/>
<accession>A0A0C2WWN4</accession>
<dbReference type="EMBL" id="KN818287">
    <property type="protein sequence ID" value="KIL61226.1"/>
    <property type="molecule type" value="Genomic_DNA"/>
</dbReference>
<evidence type="ECO:0000313" key="3">
    <source>
        <dbReference type="Proteomes" id="UP000054549"/>
    </source>
</evidence>
<protein>
    <submittedName>
        <fullName evidence="2">Uncharacterized protein</fullName>
    </submittedName>
</protein>
<feature type="compositionally biased region" description="Basic and acidic residues" evidence="1">
    <location>
        <begin position="48"/>
        <end position="63"/>
    </location>
</feature>
<dbReference type="AlphaFoldDB" id="A0A0C2WWN4"/>
<evidence type="ECO:0000313" key="2">
    <source>
        <dbReference type="EMBL" id="KIL61226.1"/>
    </source>
</evidence>
<evidence type="ECO:0000256" key="1">
    <source>
        <dbReference type="SAM" id="MobiDB-lite"/>
    </source>
</evidence>
<dbReference type="HOGENOM" id="CLU_161477_0_0_1"/>
<dbReference type="Proteomes" id="UP000054549">
    <property type="component" value="Unassembled WGS sequence"/>
</dbReference>
<name>A0A0C2WWN4_AMAMK</name>